<evidence type="ECO:0000313" key="4">
    <source>
        <dbReference type="EMBL" id="CAB4223387.1"/>
    </source>
</evidence>
<dbReference type="EMBL" id="LR796931">
    <property type="protein sequence ID" value="CAB4176225.1"/>
    <property type="molecule type" value="Genomic_DNA"/>
</dbReference>
<evidence type="ECO:0008006" key="6">
    <source>
        <dbReference type="Google" id="ProtNLM"/>
    </source>
</evidence>
<dbReference type="InterPro" id="IPR009279">
    <property type="entry name" value="Portal_Mu"/>
</dbReference>
<proteinExistence type="predicted"/>
<dbReference type="EMBL" id="LR797535">
    <property type="protein sequence ID" value="CAB4223387.1"/>
    <property type="molecule type" value="Genomic_DNA"/>
</dbReference>
<evidence type="ECO:0000313" key="5">
    <source>
        <dbReference type="EMBL" id="CAB5220527.1"/>
    </source>
</evidence>
<dbReference type="EMBL" id="LR796453">
    <property type="protein sequence ID" value="CAB4145830.1"/>
    <property type="molecule type" value="Genomic_DNA"/>
</dbReference>
<evidence type="ECO:0000313" key="1">
    <source>
        <dbReference type="EMBL" id="CAB4145830.1"/>
    </source>
</evidence>
<evidence type="ECO:0000313" key="2">
    <source>
        <dbReference type="EMBL" id="CAB4176225.1"/>
    </source>
</evidence>
<gene>
    <name evidence="3" type="ORF">UFOVP1219_11</name>
    <name evidence="4" type="ORF">UFOVP1671_60</name>
    <name evidence="5" type="ORF">UFOVP358_47</name>
    <name evidence="1" type="ORF">UFOVP476_57</name>
    <name evidence="2" type="ORF">UFOVP986_18</name>
</gene>
<accession>A0A6J7WS14</accession>
<organism evidence="5">
    <name type="scientific">uncultured Caudovirales phage</name>
    <dbReference type="NCBI Taxonomy" id="2100421"/>
    <lineage>
        <taxon>Viruses</taxon>
        <taxon>Duplodnaviria</taxon>
        <taxon>Heunggongvirae</taxon>
        <taxon>Uroviricota</taxon>
        <taxon>Caudoviricetes</taxon>
        <taxon>Peduoviridae</taxon>
        <taxon>Maltschvirus</taxon>
        <taxon>Maltschvirus maltsch</taxon>
    </lineage>
</organism>
<reference evidence="5" key="1">
    <citation type="submission" date="2020-05" db="EMBL/GenBank/DDBJ databases">
        <authorList>
            <person name="Chiriac C."/>
            <person name="Salcher M."/>
            <person name="Ghai R."/>
            <person name="Kavagutti S V."/>
        </authorList>
    </citation>
    <scope>NUCLEOTIDE SEQUENCE</scope>
</reference>
<sequence length="443" mass="49286">MTNVNSTGESTPIAKAKSSTDFMEVGSSGLNQNGGIVSDDFLKQMRGKQAFANFREMSDNDPVIGAMLHAIEMVVRSVDWSVLPSDNDNEQAVLEAQFVSSCIGDMSTSWDDTLSGILTFLVYGFSYHEIVYKYRRGDSDEALSRSKYNDGRIGWRKLPIRSQDTINRWDFDESGGIKGAYQLDSASDRGLVYLPMEKCLLFRTTTKMNNPQGRSILRNAFVPWYYKKRIQEIEAIGIERDLAGMPVAYVPPQLLSNNATTEERSALEAIKQIVRNIKRDEQEGIVFPLAYDPDTKMLAYDLKLLSTGGRRQFDTDAIITRYDQRITMTVLADFMLLGHEGVGTQALSVSKVELFLTSLTAYLSNIAETFNSHAIPRLMRLNGVDSSLSPILTYTPPKNIDLDAISKFVTALAQAGAPLFPDTELENYLRGVAGLPQGQAEEV</sequence>
<evidence type="ECO:0000313" key="3">
    <source>
        <dbReference type="EMBL" id="CAB4190927.1"/>
    </source>
</evidence>
<dbReference type="EMBL" id="LR797169">
    <property type="protein sequence ID" value="CAB4190927.1"/>
    <property type="molecule type" value="Genomic_DNA"/>
</dbReference>
<protein>
    <recommendedName>
        <fullName evidence="6">Portal protein</fullName>
    </recommendedName>
</protein>
<dbReference type="EMBL" id="LR798290">
    <property type="protein sequence ID" value="CAB5220527.1"/>
    <property type="molecule type" value="Genomic_DNA"/>
</dbReference>
<name>A0A6J7WS14_9CAUD</name>
<dbReference type="Pfam" id="PF06074">
    <property type="entry name" value="Portal_Mu"/>
    <property type="match status" value="1"/>
</dbReference>